<proteinExistence type="predicted"/>
<dbReference type="AlphaFoldDB" id="A0A4Z0BJ67"/>
<dbReference type="PANTHER" id="PTHR34472">
    <property type="entry name" value="SULFUR CARRIER PROTEIN THIS"/>
    <property type="match status" value="1"/>
</dbReference>
<dbReference type="Gene3D" id="3.10.20.30">
    <property type="match status" value="1"/>
</dbReference>
<keyword evidence="2" id="KW-1185">Reference proteome</keyword>
<dbReference type="OrthoDB" id="8688000at2"/>
<dbReference type="EMBL" id="SMLL01000005">
    <property type="protein sequence ID" value="TFY98830.1"/>
    <property type="molecule type" value="Genomic_DNA"/>
</dbReference>
<dbReference type="InterPro" id="IPR016155">
    <property type="entry name" value="Mopterin_synth/thiamin_S_b"/>
</dbReference>
<dbReference type="Proteomes" id="UP000297564">
    <property type="component" value="Unassembled WGS sequence"/>
</dbReference>
<dbReference type="Pfam" id="PF02597">
    <property type="entry name" value="ThiS"/>
    <property type="match status" value="1"/>
</dbReference>
<dbReference type="InterPro" id="IPR010035">
    <property type="entry name" value="Thi_S"/>
</dbReference>
<dbReference type="PANTHER" id="PTHR34472:SF1">
    <property type="entry name" value="SULFUR CARRIER PROTEIN THIS"/>
    <property type="match status" value="1"/>
</dbReference>
<name>A0A4Z0BJ67_9BURK</name>
<accession>A0A4Z0BJ67</accession>
<dbReference type="NCBIfam" id="TIGR01683">
    <property type="entry name" value="thiS"/>
    <property type="match status" value="1"/>
</dbReference>
<dbReference type="InterPro" id="IPR012675">
    <property type="entry name" value="Beta-grasp_dom_sf"/>
</dbReference>
<dbReference type="InterPro" id="IPR003749">
    <property type="entry name" value="ThiS/MoaD-like"/>
</dbReference>
<sequence length="66" mass="6861">MTITVNGEPREVPAGSSLEQLVACLTPAPQTLATAVNQQFIAREARAACALREGDAVFTFQAITGG</sequence>
<comment type="caution">
    <text evidence="1">The sequence shown here is derived from an EMBL/GenBank/DDBJ whole genome shotgun (WGS) entry which is preliminary data.</text>
</comment>
<reference evidence="1 2" key="1">
    <citation type="submission" date="2019-03" db="EMBL/GenBank/DDBJ databases">
        <title>Ramlibacter rhizophilus CCTCC AB2015357, whole genome shotgun sequence.</title>
        <authorList>
            <person name="Zhang X."/>
            <person name="Feng G."/>
            <person name="Zhu H."/>
        </authorList>
    </citation>
    <scope>NUCLEOTIDE SEQUENCE [LARGE SCALE GENOMIC DNA]</scope>
    <source>
        <strain evidence="1 2">CCTCC AB2015357</strain>
    </source>
</reference>
<gene>
    <name evidence="1" type="primary">thiS</name>
    <name evidence="1" type="ORF">EZ242_14125</name>
</gene>
<dbReference type="CDD" id="cd00565">
    <property type="entry name" value="Ubl_ThiS"/>
    <property type="match status" value="1"/>
</dbReference>
<dbReference type="SUPFAM" id="SSF54285">
    <property type="entry name" value="MoaD/ThiS"/>
    <property type="match status" value="1"/>
</dbReference>
<protein>
    <submittedName>
        <fullName evidence="1">Sulfur carrier protein ThiS</fullName>
    </submittedName>
</protein>
<organism evidence="1 2">
    <name type="scientific">Ramlibacter rhizophilus</name>
    <dbReference type="NCBI Taxonomy" id="1781167"/>
    <lineage>
        <taxon>Bacteria</taxon>
        <taxon>Pseudomonadati</taxon>
        <taxon>Pseudomonadota</taxon>
        <taxon>Betaproteobacteria</taxon>
        <taxon>Burkholderiales</taxon>
        <taxon>Comamonadaceae</taxon>
        <taxon>Ramlibacter</taxon>
    </lineage>
</organism>
<evidence type="ECO:0000313" key="1">
    <source>
        <dbReference type="EMBL" id="TFY98830.1"/>
    </source>
</evidence>
<evidence type="ECO:0000313" key="2">
    <source>
        <dbReference type="Proteomes" id="UP000297564"/>
    </source>
</evidence>